<dbReference type="PANTHER" id="PTHR34315">
    <property type="match status" value="1"/>
</dbReference>
<accession>A0A2R8B4V1</accession>
<dbReference type="InterPro" id="IPR015889">
    <property type="entry name" value="Intradiol_dOase_core"/>
</dbReference>
<name>A0A2R8B4V1_9RHOB</name>
<organism evidence="2 3">
    <name type="scientific">Albidovulum aquaemixtae</name>
    <dbReference type="NCBI Taxonomy" id="1542388"/>
    <lineage>
        <taxon>Bacteria</taxon>
        <taxon>Pseudomonadati</taxon>
        <taxon>Pseudomonadota</taxon>
        <taxon>Alphaproteobacteria</taxon>
        <taxon>Rhodobacterales</taxon>
        <taxon>Paracoccaceae</taxon>
        <taxon>Albidovulum</taxon>
    </lineage>
</organism>
<dbReference type="SUPFAM" id="SSF49482">
    <property type="entry name" value="Aromatic compound dioxygenase"/>
    <property type="match status" value="1"/>
</dbReference>
<feature type="domain" description="Intradiol ring-cleavage dioxygenases" evidence="1">
    <location>
        <begin position="93"/>
        <end position="167"/>
    </location>
</feature>
<gene>
    <name evidence="2" type="ORF">DEA8626_01188</name>
</gene>
<protein>
    <recommendedName>
        <fullName evidence="1">Intradiol ring-cleavage dioxygenases domain-containing protein</fullName>
    </recommendedName>
</protein>
<dbReference type="AlphaFoldDB" id="A0A2R8B4V1"/>
<evidence type="ECO:0000313" key="2">
    <source>
        <dbReference type="EMBL" id="SPH17664.1"/>
    </source>
</evidence>
<dbReference type="InterPro" id="IPR006311">
    <property type="entry name" value="TAT_signal"/>
</dbReference>
<dbReference type="PANTHER" id="PTHR34315:SF1">
    <property type="entry name" value="INTRADIOL RING-CLEAVAGE DIOXYGENASES DOMAIN-CONTAINING PROTEIN-RELATED"/>
    <property type="match status" value="1"/>
</dbReference>
<proteinExistence type="predicted"/>
<dbReference type="InterPro" id="IPR000627">
    <property type="entry name" value="Intradiol_dOase_C"/>
</dbReference>
<dbReference type="Pfam" id="PF00775">
    <property type="entry name" value="Dioxygenase_C"/>
    <property type="match status" value="1"/>
</dbReference>
<dbReference type="PROSITE" id="PS51318">
    <property type="entry name" value="TAT"/>
    <property type="match status" value="1"/>
</dbReference>
<sequence>MDQPDHAPDGGFALDMPRLLPRRQVLSLIGAAGASVLGSSAAAQVVCPMPAMETPGPFPGDGTNRRSGQVINVLTEGGVVREDLRPSFAGQGGTADGVPMRLTVAIVSADGCTPLPGAALYIWHCDAAGRYSLYDLPDRNYLRGLGIADAAGKLRFTTIVPGCYAGRWPHFHFEVFADAAAATNGRAARLTSQFALPEAPIKKTYRASRAYSRSVSNLERTSFARDVVFRDNSDGEMEAMMLTLTGAPEQGYLCDVTVPLG</sequence>
<dbReference type="GO" id="GO:0008199">
    <property type="term" value="F:ferric iron binding"/>
    <property type="evidence" value="ECO:0007669"/>
    <property type="project" value="InterPro"/>
</dbReference>
<evidence type="ECO:0000313" key="3">
    <source>
        <dbReference type="Proteomes" id="UP000244924"/>
    </source>
</evidence>
<dbReference type="GO" id="GO:0016702">
    <property type="term" value="F:oxidoreductase activity, acting on single donors with incorporation of molecular oxygen, incorporation of two atoms of oxygen"/>
    <property type="evidence" value="ECO:0007669"/>
    <property type="project" value="InterPro"/>
</dbReference>
<dbReference type="EMBL" id="OMOQ01000001">
    <property type="protein sequence ID" value="SPH17664.1"/>
    <property type="molecule type" value="Genomic_DNA"/>
</dbReference>
<dbReference type="Gene3D" id="2.60.130.10">
    <property type="entry name" value="Aromatic compound dioxygenase"/>
    <property type="match status" value="1"/>
</dbReference>
<keyword evidence="3" id="KW-1185">Reference proteome</keyword>
<dbReference type="OrthoDB" id="9800887at2"/>
<dbReference type="RefSeq" id="WP_108852083.1">
    <property type="nucleotide sequence ID" value="NZ_OMOQ01000001.1"/>
</dbReference>
<evidence type="ECO:0000259" key="1">
    <source>
        <dbReference type="Pfam" id="PF00775"/>
    </source>
</evidence>
<reference evidence="2 3" key="1">
    <citation type="submission" date="2018-03" db="EMBL/GenBank/DDBJ databases">
        <authorList>
            <person name="Keele B.F."/>
        </authorList>
    </citation>
    <scope>NUCLEOTIDE SEQUENCE [LARGE SCALE GENOMIC DNA]</scope>
    <source>
        <strain evidence="2 3">CECT 8626</strain>
    </source>
</reference>
<dbReference type="Proteomes" id="UP000244924">
    <property type="component" value="Unassembled WGS sequence"/>
</dbReference>